<dbReference type="RefSeq" id="WP_339099734.1">
    <property type="nucleotide sequence ID" value="NZ_CP147248.1"/>
</dbReference>
<keyword evidence="1" id="KW-0812">Transmembrane</keyword>
<feature type="transmembrane region" description="Helical" evidence="1">
    <location>
        <begin position="55"/>
        <end position="84"/>
    </location>
</feature>
<keyword evidence="1" id="KW-0472">Membrane</keyword>
<sequence length="100" mass="11460">MTEKDFKNATKIDNADLVRNTMKSDPSQNGSPIPFQSGYSTYEAKKGTQSSLEVIAFYFLGIIFSVTAYYCLINLSILIAFFFYRTIVFEKTYPVHLELF</sequence>
<reference evidence="3" key="1">
    <citation type="submission" date="2017-05" db="EMBL/GenBank/DDBJ databases">
        <title>The Genome Sequence of EEnterococcus faecalis 9F2_4866.</title>
        <authorList>
            <consortium name="The Broad Institute Genomics Platform"/>
            <consortium name="The Broad Institute Genomic Center for Infectious Diseases"/>
            <person name="Earl A."/>
            <person name="Manson A."/>
            <person name="Schwartman J."/>
            <person name="Gilmore M."/>
            <person name="Abouelleil A."/>
            <person name="Cao P."/>
            <person name="Chapman S."/>
            <person name="Cusick C."/>
            <person name="Shea T."/>
            <person name="Young S."/>
            <person name="Neafsey D."/>
            <person name="Nusbaum C."/>
            <person name="Birren B."/>
        </authorList>
    </citation>
    <scope>NUCLEOTIDE SEQUENCE [LARGE SCALE GENOMIC DNA]</scope>
    <source>
        <strain evidence="3">12C11_DIV0727</strain>
    </source>
</reference>
<dbReference type="Proteomes" id="UP000195080">
    <property type="component" value="Chromosome"/>
</dbReference>
<accession>A0ABZ2T0S3</accession>
<protein>
    <submittedName>
        <fullName evidence="2">Uncharacterized protein</fullName>
    </submittedName>
</protein>
<organism evidence="2 3">
    <name type="scientific">Candidatus Enterococcus lemimoniae</name>
    <dbReference type="NCBI Taxonomy" id="1834167"/>
    <lineage>
        <taxon>Bacteria</taxon>
        <taxon>Bacillati</taxon>
        <taxon>Bacillota</taxon>
        <taxon>Bacilli</taxon>
        <taxon>Lactobacillales</taxon>
        <taxon>Enterococcaceae</taxon>
        <taxon>Enterococcus</taxon>
    </lineage>
</organism>
<name>A0ABZ2T0S3_9ENTE</name>
<proteinExistence type="predicted"/>
<keyword evidence="1" id="KW-1133">Transmembrane helix</keyword>
<evidence type="ECO:0000313" key="2">
    <source>
        <dbReference type="EMBL" id="WYJ84996.1"/>
    </source>
</evidence>
<dbReference type="EMBL" id="CP147248">
    <property type="protein sequence ID" value="WYJ84996.1"/>
    <property type="molecule type" value="Genomic_DNA"/>
</dbReference>
<gene>
    <name evidence="2" type="ORF">A5866_000054</name>
</gene>
<evidence type="ECO:0000256" key="1">
    <source>
        <dbReference type="SAM" id="Phobius"/>
    </source>
</evidence>
<keyword evidence="3" id="KW-1185">Reference proteome</keyword>
<evidence type="ECO:0000313" key="3">
    <source>
        <dbReference type="Proteomes" id="UP000195080"/>
    </source>
</evidence>